<name>A0A6H0SD67_9MYCO</name>
<keyword evidence="2" id="KW-0472">Membrane</keyword>
<dbReference type="InterPro" id="IPR046672">
    <property type="entry name" value="DUF6542"/>
</dbReference>
<feature type="compositionally biased region" description="Basic and acidic residues" evidence="1">
    <location>
        <begin position="170"/>
        <end position="180"/>
    </location>
</feature>
<evidence type="ECO:0000313" key="5">
    <source>
        <dbReference type="Proteomes" id="UP000501849"/>
    </source>
</evidence>
<feature type="region of interest" description="Disordered" evidence="1">
    <location>
        <begin position="127"/>
        <end position="348"/>
    </location>
</feature>
<keyword evidence="2" id="KW-0812">Transmembrane</keyword>
<evidence type="ECO:0000256" key="2">
    <source>
        <dbReference type="SAM" id="Phobius"/>
    </source>
</evidence>
<protein>
    <recommendedName>
        <fullName evidence="3">DUF6542 domain-containing protein</fullName>
    </recommendedName>
</protein>
<feature type="domain" description="DUF6542" evidence="3">
    <location>
        <begin position="1"/>
        <end position="120"/>
    </location>
</feature>
<gene>
    <name evidence="4" type="ORF">EXE63_22450</name>
</gene>
<dbReference type="EMBL" id="CP038799">
    <property type="protein sequence ID" value="QIV85463.1"/>
    <property type="molecule type" value="Genomic_DNA"/>
</dbReference>
<feature type="compositionally biased region" description="Basic and acidic residues" evidence="1">
    <location>
        <begin position="265"/>
        <end position="306"/>
    </location>
</feature>
<feature type="transmembrane region" description="Helical" evidence="2">
    <location>
        <begin position="29"/>
        <end position="48"/>
    </location>
</feature>
<feature type="compositionally biased region" description="Basic and acidic residues" evidence="1">
    <location>
        <begin position="244"/>
        <end position="256"/>
    </location>
</feature>
<keyword evidence="2" id="KW-1133">Transmembrane helix</keyword>
<feature type="compositionally biased region" description="Basic and acidic residues" evidence="1">
    <location>
        <begin position="187"/>
        <end position="198"/>
    </location>
</feature>
<organism evidence="4 5">
    <name type="scientific">Mycolicibacterium frederiksbergense</name>
    <dbReference type="NCBI Taxonomy" id="117567"/>
    <lineage>
        <taxon>Bacteria</taxon>
        <taxon>Bacillati</taxon>
        <taxon>Actinomycetota</taxon>
        <taxon>Actinomycetes</taxon>
        <taxon>Mycobacteriales</taxon>
        <taxon>Mycobacteriaceae</taxon>
        <taxon>Mycolicibacterium</taxon>
    </lineage>
</organism>
<dbReference type="Pfam" id="PF20177">
    <property type="entry name" value="DUF6542"/>
    <property type="match status" value="1"/>
</dbReference>
<dbReference type="Proteomes" id="UP000501849">
    <property type="component" value="Chromosome"/>
</dbReference>
<evidence type="ECO:0000313" key="4">
    <source>
        <dbReference type="EMBL" id="QIV85463.1"/>
    </source>
</evidence>
<sequence>MPWWGATLLAVTATAVGFAYDAGAGNKELGAVFATFYALGALAAVVLVRRSGLFTAVIQPPLILFVAVPTSYFLFHSGELSGIKDILINCGYPLIERFPLMFFTSAAVLLVGMARWYLDRGTEPVEAVATDAADPPAETQRRAARRFARSAGPVEVDEDAPIRAPRRPRRESAEPYERPRRAPRTGEPSRARHNRPPESDIAASAAAADRRERAAARERSGRPRRQGEPPLPGERQPRRPRNPSARDPRDPREPRRTPPPSRGYDPYDPRAGAEYERPRRRPRPDGYEPDYGRPEERQDPYQERPRRSSPTDSSHHPVSRVRYRSTDEERHTEHRTRPRASHRRDDGE</sequence>
<proteinExistence type="predicted"/>
<feature type="compositionally biased region" description="Basic and acidic residues" evidence="1">
    <location>
        <begin position="208"/>
        <end position="227"/>
    </location>
</feature>
<evidence type="ECO:0000256" key="1">
    <source>
        <dbReference type="SAM" id="MobiDB-lite"/>
    </source>
</evidence>
<feature type="transmembrane region" description="Helical" evidence="2">
    <location>
        <begin position="60"/>
        <end position="78"/>
    </location>
</feature>
<dbReference type="KEGG" id="mfre:EXE63_22450"/>
<feature type="compositionally biased region" description="Basic residues" evidence="1">
    <location>
        <begin position="333"/>
        <end position="342"/>
    </location>
</feature>
<keyword evidence="5" id="KW-1185">Reference proteome</keyword>
<dbReference type="AlphaFoldDB" id="A0A6H0SD67"/>
<feature type="transmembrane region" description="Helical" evidence="2">
    <location>
        <begin position="98"/>
        <end position="118"/>
    </location>
</feature>
<reference evidence="4 5" key="1">
    <citation type="submission" date="2019-04" db="EMBL/GenBank/DDBJ databases">
        <title>Draft, Whole-Genome Sequence of the Anthracene-degrading Mycobacterium frederiksbergense LB501T, Isolated from a Polycyclic Aromatic Hydrocarbon (PAH)-Contaminated Soil.</title>
        <authorList>
            <person name="Augelletti F."/>
        </authorList>
    </citation>
    <scope>NUCLEOTIDE SEQUENCE [LARGE SCALE GENOMIC DNA]</scope>
    <source>
        <strain evidence="4 5">LB 501T</strain>
    </source>
</reference>
<evidence type="ECO:0000259" key="3">
    <source>
        <dbReference type="Pfam" id="PF20177"/>
    </source>
</evidence>
<accession>A0A6H0SD67</accession>